<organism evidence="3">
    <name type="scientific">marine sediment metagenome</name>
    <dbReference type="NCBI Taxonomy" id="412755"/>
    <lineage>
        <taxon>unclassified sequences</taxon>
        <taxon>metagenomes</taxon>
        <taxon>ecological metagenomes</taxon>
    </lineage>
</organism>
<feature type="domain" description="HTH tetR-type" evidence="2">
    <location>
        <begin position="15"/>
        <end position="75"/>
    </location>
</feature>
<name>A0A0F9REA0_9ZZZZ</name>
<reference evidence="3" key="1">
    <citation type="journal article" date="2015" name="Nature">
        <title>Complex archaea that bridge the gap between prokaryotes and eukaryotes.</title>
        <authorList>
            <person name="Spang A."/>
            <person name="Saw J.H."/>
            <person name="Jorgensen S.L."/>
            <person name="Zaremba-Niedzwiedzka K."/>
            <person name="Martijn J."/>
            <person name="Lind A.E."/>
            <person name="van Eijk R."/>
            <person name="Schleper C."/>
            <person name="Guy L."/>
            <person name="Ettema T.J."/>
        </authorList>
    </citation>
    <scope>NUCLEOTIDE SEQUENCE</scope>
</reference>
<dbReference type="PANTHER" id="PTHR30328">
    <property type="entry name" value="TRANSCRIPTIONAL REPRESSOR"/>
    <property type="match status" value="1"/>
</dbReference>
<proteinExistence type="predicted"/>
<dbReference type="Gene3D" id="1.10.10.60">
    <property type="entry name" value="Homeodomain-like"/>
    <property type="match status" value="1"/>
</dbReference>
<dbReference type="InterPro" id="IPR013573">
    <property type="entry name" value="Tscrpt_reg_YcdC_C"/>
</dbReference>
<dbReference type="GO" id="GO:0045892">
    <property type="term" value="P:negative regulation of DNA-templated transcription"/>
    <property type="evidence" value="ECO:0007669"/>
    <property type="project" value="InterPro"/>
</dbReference>
<keyword evidence="1" id="KW-0238">DNA-binding</keyword>
<dbReference type="PANTHER" id="PTHR30328:SF54">
    <property type="entry name" value="HTH-TYPE TRANSCRIPTIONAL REPRESSOR SCO4008"/>
    <property type="match status" value="1"/>
</dbReference>
<dbReference type="GO" id="GO:0003677">
    <property type="term" value="F:DNA binding"/>
    <property type="evidence" value="ECO:0007669"/>
    <property type="project" value="UniProtKB-KW"/>
</dbReference>
<dbReference type="AlphaFoldDB" id="A0A0F9REA0"/>
<dbReference type="SUPFAM" id="SSF46689">
    <property type="entry name" value="Homeodomain-like"/>
    <property type="match status" value="1"/>
</dbReference>
<gene>
    <name evidence="3" type="ORF">LCGC14_0588310</name>
</gene>
<dbReference type="Pfam" id="PF00440">
    <property type="entry name" value="TetR_N"/>
    <property type="match status" value="1"/>
</dbReference>
<dbReference type="Gene3D" id="1.10.357.10">
    <property type="entry name" value="Tetracycline Repressor, domain 2"/>
    <property type="match status" value="1"/>
</dbReference>
<accession>A0A0F9REA0</accession>
<dbReference type="InterPro" id="IPR009057">
    <property type="entry name" value="Homeodomain-like_sf"/>
</dbReference>
<dbReference type="InterPro" id="IPR036271">
    <property type="entry name" value="Tet_transcr_reg_TetR-rel_C_sf"/>
</dbReference>
<dbReference type="EMBL" id="LAZR01000910">
    <property type="protein sequence ID" value="KKN54820.1"/>
    <property type="molecule type" value="Genomic_DNA"/>
</dbReference>
<dbReference type="PRINTS" id="PR00455">
    <property type="entry name" value="HTHTETR"/>
</dbReference>
<sequence>MTTQIKPNKKEVTREKNQKLILDAAEQLFSQLGYDGASMSMVAKEAQVPKANILYYFKSKDGLYESVIDRIIANWNLGLDNVTINDDPATVLYNYIKSKVILAVNQPMQSRLFASEILRGAPYLQNYFRTNTRPWVKQKVDVLQAWMDADKMDKVDPYHLLFTIWSTTQYYADFQAEVLLVMNKLEYDKTDVAQITQSIAHIILKGIGLKIPEQSET</sequence>
<dbReference type="SUPFAM" id="SSF48498">
    <property type="entry name" value="Tetracyclin repressor-like, C-terminal domain"/>
    <property type="match status" value="1"/>
</dbReference>
<protein>
    <recommendedName>
        <fullName evidence="2">HTH tetR-type domain-containing protein</fullName>
    </recommendedName>
</protein>
<dbReference type="Pfam" id="PF08362">
    <property type="entry name" value="TetR_C_3"/>
    <property type="match status" value="1"/>
</dbReference>
<evidence type="ECO:0000256" key="1">
    <source>
        <dbReference type="ARBA" id="ARBA00023125"/>
    </source>
</evidence>
<evidence type="ECO:0000313" key="3">
    <source>
        <dbReference type="EMBL" id="KKN54820.1"/>
    </source>
</evidence>
<comment type="caution">
    <text evidence="3">The sequence shown here is derived from an EMBL/GenBank/DDBJ whole genome shotgun (WGS) entry which is preliminary data.</text>
</comment>
<evidence type="ECO:0000259" key="2">
    <source>
        <dbReference type="PROSITE" id="PS50977"/>
    </source>
</evidence>
<dbReference type="InterPro" id="IPR050109">
    <property type="entry name" value="HTH-type_TetR-like_transc_reg"/>
</dbReference>
<dbReference type="InterPro" id="IPR001647">
    <property type="entry name" value="HTH_TetR"/>
</dbReference>
<dbReference type="PROSITE" id="PS50977">
    <property type="entry name" value="HTH_TETR_2"/>
    <property type="match status" value="1"/>
</dbReference>